<organism evidence="1 2">
    <name type="scientific">Cyphellophora europaea (strain CBS 101466)</name>
    <name type="common">Phialophora europaea</name>
    <dbReference type="NCBI Taxonomy" id="1220924"/>
    <lineage>
        <taxon>Eukaryota</taxon>
        <taxon>Fungi</taxon>
        <taxon>Dikarya</taxon>
        <taxon>Ascomycota</taxon>
        <taxon>Pezizomycotina</taxon>
        <taxon>Eurotiomycetes</taxon>
        <taxon>Chaetothyriomycetidae</taxon>
        <taxon>Chaetothyriales</taxon>
        <taxon>Cyphellophoraceae</taxon>
        <taxon>Cyphellophora</taxon>
    </lineage>
</organism>
<dbReference type="SUPFAM" id="SSF56784">
    <property type="entry name" value="HAD-like"/>
    <property type="match status" value="1"/>
</dbReference>
<dbReference type="InterPro" id="IPR023198">
    <property type="entry name" value="PGP-like_dom2"/>
</dbReference>
<dbReference type="InterPro" id="IPR036412">
    <property type="entry name" value="HAD-like_sf"/>
</dbReference>
<evidence type="ECO:0000313" key="2">
    <source>
        <dbReference type="Proteomes" id="UP000030752"/>
    </source>
</evidence>
<sequence>MRMQRPHVLLFDIGGVCVVSPFQAILDYEKQHSIPIGYINFSIRELTPNGSWHKLERGEIKNDEHFMKAFKADVEKPELWEKFHRQKSPTTKIPPVPSIDTESLYWTMMSTARTNDPFMYPALKKLKESGRFHLAAMSNTTVFPEGHAFNERTEEDVRELFDVFVSSAHVGMRKPNRDIYEYTLARIREKWGDDIRPKEILFLDDIGENLKMGRTVGFQTIRVRLGRTQEAVRELEQATGLQLLDNTTRAKL</sequence>
<dbReference type="EMBL" id="KB822723">
    <property type="protein sequence ID" value="ETN37753.1"/>
    <property type="molecule type" value="Genomic_DNA"/>
</dbReference>
<dbReference type="AlphaFoldDB" id="W2RPX1"/>
<proteinExistence type="predicted"/>
<dbReference type="InParanoid" id="W2RPX1"/>
<dbReference type="PANTHER" id="PTHR47829:SF1">
    <property type="entry name" value="HAD FAMILY PHOSPHATASE"/>
    <property type="match status" value="1"/>
</dbReference>
<dbReference type="eggNOG" id="KOG3085">
    <property type="taxonomic scope" value="Eukaryota"/>
</dbReference>
<dbReference type="STRING" id="1220924.W2RPX1"/>
<dbReference type="SFLD" id="SFLDG01129">
    <property type="entry name" value="C1.5:_HAD__Beta-PGM__Phosphata"/>
    <property type="match status" value="1"/>
</dbReference>
<dbReference type="OrthoDB" id="1694274at2759"/>
<dbReference type="HOGENOM" id="CLU_045011_1_0_1"/>
<dbReference type="InterPro" id="IPR052898">
    <property type="entry name" value="ACAD10-like"/>
</dbReference>
<evidence type="ECO:0000313" key="1">
    <source>
        <dbReference type="EMBL" id="ETN37753.1"/>
    </source>
</evidence>
<dbReference type="PANTHER" id="PTHR47829">
    <property type="entry name" value="HYDROLASE, PUTATIVE (AFU_ORTHOLOGUE AFUA_1G12880)-RELATED"/>
    <property type="match status" value="1"/>
</dbReference>
<dbReference type="RefSeq" id="XP_008719922.1">
    <property type="nucleotide sequence ID" value="XM_008721700.1"/>
</dbReference>
<dbReference type="VEuPathDB" id="FungiDB:HMPREF1541_07376"/>
<name>W2RPX1_CYPE1</name>
<dbReference type="GeneID" id="19974715"/>
<dbReference type="Proteomes" id="UP000030752">
    <property type="component" value="Unassembled WGS sequence"/>
</dbReference>
<dbReference type="Gene3D" id="3.40.50.1000">
    <property type="entry name" value="HAD superfamily/HAD-like"/>
    <property type="match status" value="1"/>
</dbReference>
<keyword evidence="2" id="KW-1185">Reference proteome</keyword>
<reference evidence="1 2" key="1">
    <citation type="submission" date="2013-03" db="EMBL/GenBank/DDBJ databases">
        <title>The Genome Sequence of Phialophora europaea CBS 101466.</title>
        <authorList>
            <consortium name="The Broad Institute Genomics Platform"/>
            <person name="Cuomo C."/>
            <person name="de Hoog S."/>
            <person name="Gorbushina A."/>
            <person name="Walker B."/>
            <person name="Young S.K."/>
            <person name="Zeng Q."/>
            <person name="Gargeya S."/>
            <person name="Fitzgerald M."/>
            <person name="Haas B."/>
            <person name="Abouelleil A."/>
            <person name="Allen A.W."/>
            <person name="Alvarado L."/>
            <person name="Arachchi H.M."/>
            <person name="Berlin A.M."/>
            <person name="Chapman S.B."/>
            <person name="Gainer-Dewar J."/>
            <person name="Goldberg J."/>
            <person name="Griggs A."/>
            <person name="Gujja S."/>
            <person name="Hansen M."/>
            <person name="Howarth C."/>
            <person name="Imamovic A."/>
            <person name="Ireland A."/>
            <person name="Larimer J."/>
            <person name="McCowan C."/>
            <person name="Murphy C."/>
            <person name="Pearson M."/>
            <person name="Poon T.W."/>
            <person name="Priest M."/>
            <person name="Roberts A."/>
            <person name="Saif S."/>
            <person name="Shea T."/>
            <person name="Sisk P."/>
            <person name="Sykes S."/>
            <person name="Wortman J."/>
            <person name="Nusbaum C."/>
            <person name="Birren B."/>
        </authorList>
    </citation>
    <scope>NUCLEOTIDE SEQUENCE [LARGE SCALE GENOMIC DNA]</scope>
    <source>
        <strain evidence="1 2">CBS 101466</strain>
    </source>
</reference>
<dbReference type="InterPro" id="IPR023214">
    <property type="entry name" value="HAD_sf"/>
</dbReference>
<dbReference type="SFLD" id="SFLDS00003">
    <property type="entry name" value="Haloacid_Dehalogenase"/>
    <property type="match status" value="1"/>
</dbReference>
<gene>
    <name evidence="1" type="ORF">HMPREF1541_07376</name>
</gene>
<protein>
    <recommendedName>
        <fullName evidence="3">Epoxide hydrolase domain-like phosphatase</fullName>
    </recommendedName>
</protein>
<dbReference type="Pfam" id="PF00702">
    <property type="entry name" value="Hydrolase"/>
    <property type="match status" value="1"/>
</dbReference>
<dbReference type="CDD" id="cd02603">
    <property type="entry name" value="HAD_sEH-N_like"/>
    <property type="match status" value="1"/>
</dbReference>
<dbReference type="Gene3D" id="1.10.150.240">
    <property type="entry name" value="Putative phosphatase, domain 2"/>
    <property type="match status" value="1"/>
</dbReference>
<accession>W2RPX1</accession>
<evidence type="ECO:0008006" key="3">
    <source>
        <dbReference type="Google" id="ProtNLM"/>
    </source>
</evidence>